<name>A0A1Q9DTB1_SYMMI</name>
<reference evidence="2 3" key="1">
    <citation type="submission" date="2016-02" db="EMBL/GenBank/DDBJ databases">
        <title>Genome analysis of coral dinoflagellate symbionts highlights evolutionary adaptations to a symbiotic lifestyle.</title>
        <authorList>
            <person name="Aranda M."/>
            <person name="Li Y."/>
            <person name="Liew Y.J."/>
            <person name="Baumgarten S."/>
            <person name="Simakov O."/>
            <person name="Wilson M."/>
            <person name="Piel J."/>
            <person name="Ashoor H."/>
            <person name="Bougouffa S."/>
            <person name="Bajic V.B."/>
            <person name="Ryu T."/>
            <person name="Ravasi T."/>
            <person name="Bayer T."/>
            <person name="Micklem G."/>
            <person name="Kim H."/>
            <person name="Bhak J."/>
            <person name="Lajeunesse T.C."/>
            <person name="Voolstra C.R."/>
        </authorList>
    </citation>
    <scope>NUCLEOTIDE SEQUENCE [LARGE SCALE GENOMIC DNA]</scope>
    <source>
        <strain evidence="2 3">CCMP2467</strain>
    </source>
</reference>
<feature type="region of interest" description="Disordered" evidence="1">
    <location>
        <begin position="60"/>
        <end position="123"/>
    </location>
</feature>
<evidence type="ECO:0000313" key="2">
    <source>
        <dbReference type="EMBL" id="OLP98410.1"/>
    </source>
</evidence>
<dbReference type="EMBL" id="LSRX01000397">
    <property type="protein sequence ID" value="OLP98410.1"/>
    <property type="molecule type" value="Genomic_DNA"/>
</dbReference>
<accession>A0A1Q9DTB1</accession>
<gene>
    <name evidence="2" type="ORF">AK812_SmicGene19131</name>
</gene>
<sequence length="251" mass="28635">MSRLERDNAELRNRLAETTATAAISSVHLNASQYTGHVTPAFHGIATPPEMGCIYDGGGHKKKFKKDKEKKKKMHDSSNSSSSSIETSTKDLLNMLKKLSESKKEKDEGTDEEEKRGRTRAPKEAEKVVFPKFPQLETYRNWRLRVRGAVVATSSRPDESFEWLSEVWKQTTTEEMLGDPGRQVFWKLVAYLATNALHGSVYDMEDLLHVVMINDNLVQFIRIWWDTVLSGMKKTPVDDVLELFSIVKSRK</sequence>
<evidence type="ECO:0000256" key="1">
    <source>
        <dbReference type="SAM" id="MobiDB-lite"/>
    </source>
</evidence>
<proteinExistence type="predicted"/>
<feature type="compositionally biased region" description="Basic residues" evidence="1">
    <location>
        <begin position="60"/>
        <end position="74"/>
    </location>
</feature>
<feature type="compositionally biased region" description="Basic and acidic residues" evidence="1">
    <location>
        <begin position="98"/>
        <end position="123"/>
    </location>
</feature>
<protein>
    <submittedName>
        <fullName evidence="2">Uncharacterized protein</fullName>
    </submittedName>
</protein>
<keyword evidence="3" id="KW-1185">Reference proteome</keyword>
<dbReference type="Proteomes" id="UP000186817">
    <property type="component" value="Unassembled WGS sequence"/>
</dbReference>
<dbReference type="AlphaFoldDB" id="A0A1Q9DTB1"/>
<organism evidence="2 3">
    <name type="scientific">Symbiodinium microadriaticum</name>
    <name type="common">Dinoflagellate</name>
    <name type="synonym">Zooxanthella microadriatica</name>
    <dbReference type="NCBI Taxonomy" id="2951"/>
    <lineage>
        <taxon>Eukaryota</taxon>
        <taxon>Sar</taxon>
        <taxon>Alveolata</taxon>
        <taxon>Dinophyceae</taxon>
        <taxon>Suessiales</taxon>
        <taxon>Symbiodiniaceae</taxon>
        <taxon>Symbiodinium</taxon>
    </lineage>
</organism>
<dbReference type="OrthoDB" id="446949at2759"/>
<comment type="caution">
    <text evidence="2">The sequence shown here is derived from an EMBL/GenBank/DDBJ whole genome shotgun (WGS) entry which is preliminary data.</text>
</comment>
<evidence type="ECO:0000313" key="3">
    <source>
        <dbReference type="Proteomes" id="UP000186817"/>
    </source>
</evidence>